<dbReference type="Pfam" id="PF20412">
    <property type="entry name" value="RALGAPB_N"/>
    <property type="match status" value="1"/>
</dbReference>
<gene>
    <name evidence="3" type="ORF">M0813_27722</name>
</gene>
<dbReference type="EMBL" id="JAOAOG010000243">
    <property type="protein sequence ID" value="KAJ6236335.1"/>
    <property type="molecule type" value="Genomic_DNA"/>
</dbReference>
<proteinExistence type="predicted"/>
<evidence type="ECO:0000313" key="3">
    <source>
        <dbReference type="EMBL" id="KAJ6236335.1"/>
    </source>
</evidence>
<organism evidence="3 4">
    <name type="scientific">Anaeramoeba flamelloides</name>
    <dbReference type="NCBI Taxonomy" id="1746091"/>
    <lineage>
        <taxon>Eukaryota</taxon>
        <taxon>Metamonada</taxon>
        <taxon>Anaeramoebidae</taxon>
        <taxon>Anaeramoeba</taxon>
    </lineage>
</organism>
<keyword evidence="4" id="KW-1185">Reference proteome</keyword>
<dbReference type="PANTHER" id="PTHR21344">
    <property type="entry name" value="RAL GTPASE-ACTIVATING PROTEIN SUBUNIT BETA"/>
    <property type="match status" value="1"/>
</dbReference>
<dbReference type="PROSITE" id="PS50085">
    <property type="entry name" value="RAPGAP"/>
    <property type="match status" value="1"/>
</dbReference>
<dbReference type="InterPro" id="IPR035974">
    <property type="entry name" value="Rap/Ran-GAP_sf"/>
</dbReference>
<evidence type="ECO:0000256" key="1">
    <source>
        <dbReference type="ARBA" id="ARBA00022468"/>
    </source>
</evidence>
<dbReference type="InterPro" id="IPR046859">
    <property type="entry name" value="RGPA/RALGAPB_N"/>
</dbReference>
<dbReference type="InterPro" id="IPR039930">
    <property type="entry name" value="RALGAPB"/>
</dbReference>
<keyword evidence="1" id="KW-0343">GTPase activation</keyword>
<dbReference type="SUPFAM" id="SSF111347">
    <property type="entry name" value="Rap/Ran-GAP"/>
    <property type="match status" value="1"/>
</dbReference>
<feature type="domain" description="Rap-GAP" evidence="2">
    <location>
        <begin position="987"/>
        <end position="1197"/>
    </location>
</feature>
<evidence type="ECO:0000313" key="4">
    <source>
        <dbReference type="Proteomes" id="UP001150062"/>
    </source>
</evidence>
<dbReference type="Gene3D" id="3.40.50.11210">
    <property type="entry name" value="Rap/Ran-GAP"/>
    <property type="match status" value="1"/>
</dbReference>
<dbReference type="Pfam" id="PF02145">
    <property type="entry name" value="Rap_GAP"/>
    <property type="match status" value="1"/>
</dbReference>
<protein>
    <recommendedName>
        <fullName evidence="2">Rap-GAP domain-containing protein</fullName>
    </recommendedName>
</protein>
<accession>A0ABQ8XUR2</accession>
<name>A0ABQ8XUR2_9EUKA</name>
<sequence>MFLPHIEQVTPLNLNKESNVLTPYPANVKKEISSFILNVLLDPECPSGLVNSTFGIKWAMECTGQSFSLPIESHQIISSGIRLYENWINGKILPVKFDQDRELFLKEMFGHFSLLFEPRQGMNKSLQKKHANLCLEVINIFEELSTKELGFMEEDTWLYLLDIVLGICDRVLFGEGSKGETILTESLTPYLLKVLFDLWFQSKPKPLDHWKRFKRIFKGWRHRFQTIIQWSTATFALTNSVVNLLYGPNEGSDDVVLLLPPNEKNKFLPTTFQFDKETLIFYWKKILDLIENPNEITNPKNFLEAMYGIRNLVNIFLQVGNHTEFNVDPNCPYLPDAPDGNTILHIFGSWLFQAVQRNQEGFEQGTECAYEILFSIFTAPQTTPFLDIYKTNFYHSVFSALLQYDKYGQYTCAIFSNGRNIFLTELEGVYILLPVYMKVIKNILIEERFPSNISIQINALRETALAITSSLICLPNYLDNLEIKKNFREYNEIQNFELETFKDFKQSLLDIIVRSFLNEKEPRNATQILWMMSKYLHQHIEIYPQLIDKIIRTIEQFLCQPTQTQHSWPDFVYITAIHTLESFRNKLPIIFKNNSVIIPRLITKVSIQIRKLIENPPKSRSNDKNDSIICKLYNLILYYIGAVEWIFQSLPTLEEIFRSIEYALIQREEKSQKSKKKSQIIILEASEIVRNTSMNLFYYLIKKLNNFPLITGPSNISTLTNEKQLEGLFVNNGNESNTGEKEEQFNKRIWNFVYNKTRIITIMEESDEFSNQLNQVKEKYREKESISIEDQNKYRNLKNSKDCSIQNRDEKSLLLIIREITGRYAWRAKYRSFPLDRKVTKLKDIHEYKWFGETRPPLYEQPIPLTQSEIHEQNINLQFKSTNLDIFGGITNLQHKCIHNALYVQHRLQELYRYLKEETDNIDINCKRFQNGECELENENENENNININEYNFNNTRLFLSNFGLFQIHGKEKLTLLNNTQRLLRSLSILDRTSERVNQTISVIYLSKRQNRLSDPKLIYQNNSGSQDYNKFIQELGWFVNLEKHTGFNGLNQIDKNIKVLPYFSNEYYECVFHVSTMLNFEKDTTQKRIQYIKKNRIVIVWCDDIRPWNPLSIKSDKNKFFIIIRPHSTGMYHIQLFNYSNITLTNGPLLNNSFISRSILAELVRKTAILTDREISIKNKEYEDPLKNRNTIINSILEDNEIDLPIDNFFSKLFSISKND</sequence>
<dbReference type="PANTHER" id="PTHR21344:SF1">
    <property type="entry name" value="RAL GTPASE-ACTIVATING PROTEIN SUBUNIT BETA"/>
    <property type="match status" value="1"/>
</dbReference>
<reference evidence="3" key="1">
    <citation type="submission" date="2022-08" db="EMBL/GenBank/DDBJ databases">
        <title>Novel sulfate-reducing endosymbionts in the free-living metamonad Anaeramoeba.</title>
        <authorList>
            <person name="Jerlstrom-Hultqvist J."/>
            <person name="Cepicka I."/>
            <person name="Gallot-Lavallee L."/>
            <person name="Salas-Leiva D."/>
            <person name="Curtis B.A."/>
            <person name="Zahonova K."/>
            <person name="Pipaliya S."/>
            <person name="Dacks J."/>
            <person name="Roger A.J."/>
        </authorList>
    </citation>
    <scope>NUCLEOTIDE SEQUENCE</scope>
    <source>
        <strain evidence="3">Schooner1</strain>
    </source>
</reference>
<comment type="caution">
    <text evidence="3">The sequence shown here is derived from an EMBL/GenBank/DDBJ whole genome shotgun (WGS) entry which is preliminary data.</text>
</comment>
<dbReference type="Proteomes" id="UP001150062">
    <property type="component" value="Unassembled WGS sequence"/>
</dbReference>
<evidence type="ECO:0000259" key="2">
    <source>
        <dbReference type="PROSITE" id="PS50085"/>
    </source>
</evidence>
<dbReference type="InterPro" id="IPR000331">
    <property type="entry name" value="Rap/Ran_GAP_dom"/>
</dbReference>